<sequence>MSDDYQHKKVVKNTTEAPGPAANFLLISAGSIFTSMLIAGFIVGYMLDQIFDTTPIFFLSCAVLGFIGGIQKVHALTKRLDQVPPKKDEETNND</sequence>
<keyword evidence="3" id="KW-1185">Reference proteome</keyword>
<dbReference type="InterPro" id="IPR032820">
    <property type="entry name" value="ATPase_put"/>
</dbReference>
<keyword evidence="1" id="KW-0812">Transmembrane</keyword>
<evidence type="ECO:0000313" key="3">
    <source>
        <dbReference type="Proteomes" id="UP001054820"/>
    </source>
</evidence>
<feature type="transmembrane region" description="Helical" evidence="1">
    <location>
        <begin position="53"/>
        <end position="70"/>
    </location>
</feature>
<dbReference type="Proteomes" id="UP001054820">
    <property type="component" value="Chromosome"/>
</dbReference>
<keyword evidence="1" id="KW-0472">Membrane</keyword>
<proteinExistence type="predicted"/>
<accession>A0ABM7MG04</accession>
<reference evidence="2" key="1">
    <citation type="journal article" date="2022" name="Arch. Microbiol.">
        <title>Thiomicrorhabdus immobilis sp. nov., a mesophilic sulfur-oxidizing bacterium isolated from sediment of a brackish lake in northern Japan.</title>
        <authorList>
            <person name="Kojima H."/>
            <person name="Mochizuki J."/>
            <person name="Kanda M."/>
            <person name="Watanabe T."/>
            <person name="Fukui M."/>
        </authorList>
    </citation>
    <scope>NUCLEOTIDE SEQUENCE</scope>
    <source>
        <strain evidence="2">Am19</strain>
    </source>
</reference>
<dbReference type="Pfam" id="PF09527">
    <property type="entry name" value="ATPase_gene1"/>
    <property type="match status" value="1"/>
</dbReference>
<keyword evidence="1" id="KW-1133">Transmembrane helix</keyword>
<evidence type="ECO:0000256" key="1">
    <source>
        <dbReference type="SAM" id="Phobius"/>
    </source>
</evidence>
<organism evidence="2 3">
    <name type="scientific">Thiomicrorhabdus immobilis</name>
    <dbReference type="NCBI Taxonomy" id="2791037"/>
    <lineage>
        <taxon>Bacteria</taxon>
        <taxon>Pseudomonadati</taxon>
        <taxon>Pseudomonadota</taxon>
        <taxon>Gammaproteobacteria</taxon>
        <taxon>Thiotrichales</taxon>
        <taxon>Piscirickettsiaceae</taxon>
        <taxon>Thiomicrorhabdus</taxon>
    </lineage>
</organism>
<evidence type="ECO:0008006" key="4">
    <source>
        <dbReference type="Google" id="ProtNLM"/>
    </source>
</evidence>
<dbReference type="EMBL" id="AP024202">
    <property type="protein sequence ID" value="BCN94443.1"/>
    <property type="molecule type" value="Genomic_DNA"/>
</dbReference>
<gene>
    <name evidence="2" type="ORF">THMIRHAM_22280</name>
</gene>
<name>A0ABM7MG04_9GAMM</name>
<dbReference type="RefSeq" id="WP_237261902.1">
    <property type="nucleotide sequence ID" value="NZ_AP024202.1"/>
</dbReference>
<protein>
    <recommendedName>
        <fullName evidence="4">ATP synthase protein I</fullName>
    </recommendedName>
</protein>
<feature type="transmembrane region" description="Helical" evidence="1">
    <location>
        <begin position="21"/>
        <end position="47"/>
    </location>
</feature>
<evidence type="ECO:0000313" key="2">
    <source>
        <dbReference type="EMBL" id="BCN94443.1"/>
    </source>
</evidence>